<proteinExistence type="predicted"/>
<accession>A0ABM3JPK8</accession>
<evidence type="ECO:0000313" key="5">
    <source>
        <dbReference type="RefSeq" id="XP_049311164.1"/>
    </source>
</evidence>
<dbReference type="RefSeq" id="XP_049311164.1">
    <property type="nucleotide sequence ID" value="XM_049455207.1"/>
</dbReference>
<evidence type="ECO:0000313" key="4">
    <source>
        <dbReference type="Proteomes" id="UP001652620"/>
    </source>
</evidence>
<evidence type="ECO:0000256" key="2">
    <source>
        <dbReference type="SAM" id="SignalP"/>
    </source>
</evidence>
<feature type="domain" description="C2" evidence="3">
    <location>
        <begin position="542"/>
        <end position="665"/>
    </location>
</feature>
<dbReference type="SUPFAM" id="SSF49562">
    <property type="entry name" value="C2 domain (Calcium/lipid-binding domain, CaLB)"/>
    <property type="match status" value="2"/>
</dbReference>
<feature type="chain" id="PRO_5047354386" evidence="2">
    <location>
        <begin position="29"/>
        <end position="853"/>
    </location>
</feature>
<dbReference type="PANTHER" id="PTHR10024">
    <property type="entry name" value="SYNAPTOTAGMIN"/>
    <property type="match status" value="1"/>
</dbReference>
<gene>
    <name evidence="5" type="primary">LOC105225016</name>
</gene>
<sequence length="853" mass="93015">MDGEPMSFTTLALLLLLVIAFVMFACHCLGPRANTWMRSNKEEKIGLSKNKLFHANGYMIHSGSEFLLSNSGSFKRFDTIDKDDYRQSGQQPTQHATTPLWNLAGEAEVDANIPPQPLRPAPAPGTQPPASAGHIKTVTFSFQQINETTPNHETGSHGRSNGGDTPFKRSSMKCTNAAIPKPLDAPPPPRLSASSSALSASAIPRPVAKRQVSLQNVGNGAAVMSGQMVEAITTPTTIQETEALSSTTTTTTTTTQANTNGQHNHNHPKTLKRRNSSTNPFLCESAESLPESNTALQQQQSTQCYTNAGMQNIANNNSNNNNLNGHISNGCSEAPSPTTTTTNINGSCNPFYSESAPRATDAIAVDTNNTTPAALSAKSLQQQFQEFRNRSFSTTEASAEDSELKSLSSGLRRLTQNSTNPFTGFTQRVQKGPHMLQKTISEDFLFRKLGVNAGAGHNAPTTAHGTPNTSGNGNTTWTFGRSLLRQDSLMSLGRRNSSQCSLDSTCGSMEGINLERAISCDSVNSDTSSVFVGELDQPYTQITGYLCVGLQYDKNSINDEGMELTVMVLEAKGLICPFNVESLDTFVRIYLVPDEAAAMQTKVFKDSVTPSYNETFNFWLKKQQGRHSLWFHLYHSGDAHTLIGEAEMEIGEMPRPVTTWIPLTDSRKCNAQWGELMFSLSYLPTAERLTIVVVKARNLKTEIKEGGSKVIAPQQVQSVFVKVYLMNNEKKVLKKRTSVKRRERSPIFNESVIFSVPPTSLTTVQLRLTVFGVTEADDGGPRITPLGHVIAGACTTGKGLRHWHQMLSSLRKPVAMWHVLRRASYQPIFTGGAEAVVAAMQSTALRAKRNSII</sequence>
<evidence type="ECO:0000256" key="1">
    <source>
        <dbReference type="SAM" id="MobiDB-lite"/>
    </source>
</evidence>
<organism evidence="4 5">
    <name type="scientific">Bactrocera dorsalis</name>
    <name type="common">Oriental fruit fly</name>
    <name type="synonym">Dacus dorsalis</name>
    <dbReference type="NCBI Taxonomy" id="27457"/>
    <lineage>
        <taxon>Eukaryota</taxon>
        <taxon>Metazoa</taxon>
        <taxon>Ecdysozoa</taxon>
        <taxon>Arthropoda</taxon>
        <taxon>Hexapoda</taxon>
        <taxon>Insecta</taxon>
        <taxon>Pterygota</taxon>
        <taxon>Neoptera</taxon>
        <taxon>Endopterygota</taxon>
        <taxon>Diptera</taxon>
        <taxon>Brachycera</taxon>
        <taxon>Muscomorpha</taxon>
        <taxon>Tephritoidea</taxon>
        <taxon>Tephritidae</taxon>
        <taxon>Bactrocera</taxon>
        <taxon>Bactrocera</taxon>
    </lineage>
</organism>
<feature type="compositionally biased region" description="Polar residues" evidence="1">
    <location>
        <begin position="148"/>
        <end position="163"/>
    </location>
</feature>
<protein>
    <submittedName>
        <fullName evidence="5">Uncharacterized protein LOC105225016</fullName>
    </submittedName>
</protein>
<name>A0ABM3JPK8_BACDO</name>
<feature type="domain" description="C2" evidence="3">
    <location>
        <begin position="672"/>
        <end position="818"/>
    </location>
</feature>
<dbReference type="PANTHER" id="PTHR10024:SF252">
    <property type="entry name" value="SYNAPTOTAGMIN-12"/>
    <property type="match status" value="1"/>
</dbReference>
<dbReference type="InterPro" id="IPR035892">
    <property type="entry name" value="C2_domain_sf"/>
</dbReference>
<keyword evidence="2" id="KW-0732">Signal</keyword>
<dbReference type="Gene3D" id="2.60.40.150">
    <property type="entry name" value="C2 domain"/>
    <property type="match status" value="2"/>
</dbReference>
<feature type="region of interest" description="Disordered" evidence="1">
    <location>
        <begin position="114"/>
        <end position="133"/>
    </location>
</feature>
<feature type="signal peptide" evidence="2">
    <location>
        <begin position="1"/>
        <end position="28"/>
    </location>
</feature>
<feature type="region of interest" description="Disordered" evidence="1">
    <location>
        <begin position="243"/>
        <end position="275"/>
    </location>
</feature>
<feature type="compositionally biased region" description="Basic residues" evidence="1">
    <location>
        <begin position="264"/>
        <end position="275"/>
    </location>
</feature>
<feature type="compositionally biased region" description="Low complexity" evidence="1">
    <location>
        <begin position="315"/>
        <end position="329"/>
    </location>
</feature>
<dbReference type="SMART" id="SM00239">
    <property type="entry name" value="C2"/>
    <property type="match status" value="2"/>
</dbReference>
<feature type="compositionally biased region" description="Pro residues" evidence="1">
    <location>
        <begin position="114"/>
        <end position="127"/>
    </location>
</feature>
<keyword evidence="4" id="KW-1185">Reference proteome</keyword>
<dbReference type="PROSITE" id="PS50004">
    <property type="entry name" value="C2"/>
    <property type="match status" value="2"/>
</dbReference>
<dbReference type="CDD" id="cd00030">
    <property type="entry name" value="C2"/>
    <property type="match status" value="1"/>
</dbReference>
<dbReference type="GeneID" id="105225016"/>
<evidence type="ECO:0000259" key="3">
    <source>
        <dbReference type="PROSITE" id="PS50004"/>
    </source>
</evidence>
<feature type="region of interest" description="Disordered" evidence="1">
    <location>
        <begin position="148"/>
        <end position="197"/>
    </location>
</feature>
<dbReference type="Proteomes" id="UP001652620">
    <property type="component" value="Chromosome 4"/>
</dbReference>
<dbReference type="InterPro" id="IPR000008">
    <property type="entry name" value="C2_dom"/>
</dbReference>
<dbReference type="Pfam" id="PF00168">
    <property type="entry name" value="C2"/>
    <property type="match status" value="2"/>
</dbReference>
<feature type="region of interest" description="Disordered" evidence="1">
    <location>
        <begin position="315"/>
        <end position="339"/>
    </location>
</feature>
<reference evidence="5" key="1">
    <citation type="submission" date="2025-08" db="UniProtKB">
        <authorList>
            <consortium name="RefSeq"/>
        </authorList>
    </citation>
    <scope>IDENTIFICATION</scope>
    <source>
        <tissue evidence="5">Adult</tissue>
    </source>
</reference>